<evidence type="ECO:0000256" key="1">
    <source>
        <dbReference type="SAM" id="SignalP"/>
    </source>
</evidence>
<protein>
    <submittedName>
        <fullName evidence="3">Outer membrane protein assembly factor BamB</fullName>
    </submittedName>
</protein>
<feature type="chain" id="PRO_5016017593" evidence="1">
    <location>
        <begin position="24"/>
        <end position="440"/>
    </location>
</feature>
<comment type="caution">
    <text evidence="3">The sequence shown here is derived from an EMBL/GenBank/DDBJ whole genome shotgun (WGS) entry which is preliminary data.</text>
</comment>
<dbReference type="Gene3D" id="2.130.10.10">
    <property type="entry name" value="YVTN repeat-like/Quinoprotein amine dehydrogenase"/>
    <property type="match status" value="1"/>
</dbReference>
<dbReference type="InterPro" id="IPR002372">
    <property type="entry name" value="PQQ_rpt_dom"/>
</dbReference>
<dbReference type="InterPro" id="IPR015943">
    <property type="entry name" value="WD40/YVTN_repeat-like_dom_sf"/>
</dbReference>
<evidence type="ECO:0000259" key="2">
    <source>
        <dbReference type="Pfam" id="PF13360"/>
    </source>
</evidence>
<sequence length="440" mass="45770">MTIRARRFAGRLFGALLPLALLAACGGEDVILPGERLDLREDRVTAQAQVDRALPISLPAALMRDAWTHRASDAAHDIPHAALSPLPRPIFSVPIGQGENRRHRISADPVVADGRVFTVDSRARVTAHGTDGRTLWSVDLTPPGDPGDASGAGLAVEGGRLFVSTAFGDLVALDPATGRRFWAQDLGAAAAGAPTVSGGIVYVVARDATAWAIDVANGRVRWTEQGTPSLNGVVGGAAPAISGEMIVLPFASRELAGVLRQGGTRLWTANVAGTRLGEVYATIGDISGDPVIEGGRVYAGNPSGRTAAFDLRSGEQIWSARDGAMSPVLVAGGSVFSVSDQAELLRLDAATGERIWGTELPYLVPSRLSRRRGVVTHYGPILAGGRLWVASGDGRLRAFSPQSGALLAEIELPGGAATNPVVAGGALYVVSQDGQLLAFR</sequence>
<reference evidence="3 4" key="1">
    <citation type="submission" date="2018-06" db="EMBL/GenBank/DDBJ databases">
        <title>Genomic Encyclopedia of Archaeal and Bacterial Type Strains, Phase II (KMG-II): from individual species to whole genera.</title>
        <authorList>
            <person name="Goeker M."/>
        </authorList>
    </citation>
    <scope>NUCLEOTIDE SEQUENCE [LARGE SCALE GENOMIC DNA]</scope>
    <source>
        <strain evidence="3 4">DSM 22009</strain>
    </source>
</reference>
<keyword evidence="4" id="KW-1185">Reference proteome</keyword>
<dbReference type="AlphaFoldDB" id="A0A2W7P2D5"/>
<dbReference type="OrthoDB" id="5290752at2"/>
<evidence type="ECO:0000313" key="4">
    <source>
        <dbReference type="Proteomes" id="UP000248916"/>
    </source>
</evidence>
<dbReference type="PROSITE" id="PS51257">
    <property type="entry name" value="PROKAR_LIPOPROTEIN"/>
    <property type="match status" value="1"/>
</dbReference>
<dbReference type="RefSeq" id="WP_111536496.1">
    <property type="nucleotide sequence ID" value="NZ_QKZL01000004.1"/>
</dbReference>
<name>A0A2W7P2D5_9RHOB</name>
<dbReference type="InterPro" id="IPR018391">
    <property type="entry name" value="PQQ_b-propeller_rpt"/>
</dbReference>
<accession>A0A2W7P2D5</accession>
<dbReference type="SUPFAM" id="SSF50998">
    <property type="entry name" value="Quinoprotein alcohol dehydrogenase-like"/>
    <property type="match status" value="2"/>
</dbReference>
<feature type="domain" description="Pyrrolo-quinoline quinone repeat" evidence="2">
    <location>
        <begin position="123"/>
        <end position="357"/>
    </location>
</feature>
<feature type="domain" description="Pyrrolo-quinoline quinone repeat" evidence="2">
    <location>
        <begin position="380"/>
        <end position="439"/>
    </location>
</feature>
<feature type="signal peptide" evidence="1">
    <location>
        <begin position="1"/>
        <end position="23"/>
    </location>
</feature>
<dbReference type="EMBL" id="QKZL01000004">
    <property type="protein sequence ID" value="PZX17602.1"/>
    <property type="molecule type" value="Genomic_DNA"/>
</dbReference>
<gene>
    <name evidence="3" type="ORF">LX81_01327</name>
</gene>
<dbReference type="SMART" id="SM00564">
    <property type="entry name" value="PQQ"/>
    <property type="match status" value="6"/>
</dbReference>
<dbReference type="PANTHER" id="PTHR34512">
    <property type="entry name" value="CELL SURFACE PROTEIN"/>
    <property type="match status" value="1"/>
</dbReference>
<organism evidence="3 4">
    <name type="scientific">Palleronia aestuarii</name>
    <dbReference type="NCBI Taxonomy" id="568105"/>
    <lineage>
        <taxon>Bacteria</taxon>
        <taxon>Pseudomonadati</taxon>
        <taxon>Pseudomonadota</taxon>
        <taxon>Alphaproteobacteria</taxon>
        <taxon>Rhodobacterales</taxon>
        <taxon>Roseobacteraceae</taxon>
        <taxon>Palleronia</taxon>
    </lineage>
</organism>
<dbReference type="InterPro" id="IPR011047">
    <property type="entry name" value="Quinoprotein_ADH-like_sf"/>
</dbReference>
<dbReference type="Pfam" id="PF13360">
    <property type="entry name" value="PQQ_2"/>
    <property type="match status" value="2"/>
</dbReference>
<proteinExistence type="predicted"/>
<keyword evidence="1" id="KW-0732">Signal</keyword>
<evidence type="ECO:0000313" key="3">
    <source>
        <dbReference type="EMBL" id="PZX17602.1"/>
    </source>
</evidence>
<dbReference type="Proteomes" id="UP000248916">
    <property type="component" value="Unassembled WGS sequence"/>
</dbReference>
<dbReference type="PANTHER" id="PTHR34512:SF30">
    <property type="entry name" value="OUTER MEMBRANE PROTEIN ASSEMBLY FACTOR BAMB"/>
    <property type="match status" value="1"/>
</dbReference>